<evidence type="ECO:0000256" key="1">
    <source>
        <dbReference type="ARBA" id="ARBA00004569"/>
    </source>
</evidence>
<dbReference type="SUPFAM" id="SSF47072">
    <property type="entry name" value="Cysteine alpha-hairpin motif"/>
    <property type="match status" value="1"/>
</dbReference>
<organism evidence="9 10">
    <name type="scientific">Bathycoccus prasinos</name>
    <dbReference type="NCBI Taxonomy" id="41875"/>
    <lineage>
        <taxon>Eukaryota</taxon>
        <taxon>Viridiplantae</taxon>
        <taxon>Chlorophyta</taxon>
        <taxon>Mamiellophyceae</taxon>
        <taxon>Mamiellales</taxon>
        <taxon>Bathycoccaceae</taxon>
        <taxon>Bathycoccus</taxon>
    </lineage>
</organism>
<evidence type="ECO:0000313" key="9">
    <source>
        <dbReference type="EMBL" id="CCO19948.1"/>
    </source>
</evidence>
<name>K8FCY6_9CHLO</name>
<protein>
    <submittedName>
        <fullName evidence="9">Cytochrome c oxidase copper chaperone</fullName>
    </submittedName>
</protein>
<evidence type="ECO:0000256" key="7">
    <source>
        <dbReference type="ARBA" id="ARBA00023186"/>
    </source>
</evidence>
<keyword evidence="6" id="KW-1015">Disulfide bond</keyword>
<comment type="subcellular location">
    <subcellularLocation>
        <location evidence="1">Mitochondrion intermembrane space</location>
    </subcellularLocation>
</comment>
<keyword evidence="7" id="KW-0143">Chaperone</keyword>
<feature type="binding site" evidence="8">
    <location>
        <position position="22"/>
    </location>
    <ligand>
        <name>Cu cation</name>
        <dbReference type="ChEBI" id="CHEBI:23378"/>
    </ligand>
</feature>
<dbReference type="AlphaFoldDB" id="K8FCY6"/>
<evidence type="ECO:0000256" key="5">
    <source>
        <dbReference type="ARBA" id="ARBA00023128"/>
    </source>
</evidence>
<dbReference type="GO" id="GO:0005758">
    <property type="term" value="C:mitochondrial intermembrane space"/>
    <property type="evidence" value="ECO:0007669"/>
    <property type="project" value="UniProtKB-SubCell"/>
</dbReference>
<dbReference type="PANTHER" id="PTHR16719:SF0">
    <property type="entry name" value="CYTOCHROME C OXIDASE COPPER CHAPERONE"/>
    <property type="match status" value="1"/>
</dbReference>
<evidence type="ECO:0000313" key="10">
    <source>
        <dbReference type="Proteomes" id="UP000198341"/>
    </source>
</evidence>
<dbReference type="OrthoDB" id="1915887at2759"/>
<keyword evidence="10" id="KW-1185">Reference proteome</keyword>
<dbReference type="RefSeq" id="XP_007508862.1">
    <property type="nucleotide sequence ID" value="XM_007508800.1"/>
</dbReference>
<keyword evidence="5" id="KW-0496">Mitochondrion</keyword>
<keyword evidence="3 8" id="KW-0479">Metal-binding</keyword>
<dbReference type="Proteomes" id="UP000198341">
    <property type="component" value="Chromosome 15"/>
</dbReference>
<comment type="similarity">
    <text evidence="2">Belongs to the COX17 family.</text>
</comment>
<dbReference type="PANTHER" id="PTHR16719">
    <property type="entry name" value="CYTOCHROME C OXIDASE COPPER CHAPERONE"/>
    <property type="match status" value="1"/>
</dbReference>
<dbReference type="GO" id="GO:0016531">
    <property type="term" value="F:copper chaperone activity"/>
    <property type="evidence" value="ECO:0007669"/>
    <property type="project" value="InterPro"/>
</dbReference>
<dbReference type="InterPro" id="IPR009069">
    <property type="entry name" value="Cys_alpha_HP_mot_SF"/>
</dbReference>
<evidence type="ECO:0000256" key="3">
    <source>
        <dbReference type="ARBA" id="ARBA00022723"/>
    </source>
</evidence>
<gene>
    <name evidence="9" type="ordered locus">Bathy15g00200</name>
</gene>
<feature type="binding site" evidence="8">
    <location>
        <position position="23"/>
    </location>
    <ligand>
        <name>Cu cation</name>
        <dbReference type="ChEBI" id="CHEBI:23378"/>
    </ligand>
</feature>
<evidence type="ECO:0000256" key="6">
    <source>
        <dbReference type="ARBA" id="ARBA00023157"/>
    </source>
</evidence>
<dbReference type="GeneID" id="19011420"/>
<dbReference type="InterPro" id="IPR007745">
    <property type="entry name" value="Cyt_c_oxidase_Cu-chaperone"/>
</dbReference>
<dbReference type="Pfam" id="PF05051">
    <property type="entry name" value="COX17"/>
    <property type="match status" value="1"/>
</dbReference>
<dbReference type="KEGG" id="bpg:Bathy15g00200"/>
<sequence length="64" mass="7528">MFWGRKKKEEEKQQQPKKKKICCACPETKEPRDQCVGEFGAEDERCKKLVEAHLVCLRKEGFDV</sequence>
<proteinExistence type="inferred from homology"/>
<evidence type="ECO:0000256" key="2">
    <source>
        <dbReference type="ARBA" id="ARBA00009241"/>
    </source>
</evidence>
<dbReference type="GO" id="GO:0005507">
    <property type="term" value="F:copper ion binding"/>
    <property type="evidence" value="ECO:0007669"/>
    <property type="project" value="InterPro"/>
</dbReference>
<evidence type="ECO:0000256" key="8">
    <source>
        <dbReference type="PIRSR" id="PIRSR607745-1"/>
    </source>
</evidence>
<evidence type="ECO:0000256" key="4">
    <source>
        <dbReference type="ARBA" id="ARBA00023008"/>
    </source>
</evidence>
<dbReference type="STRING" id="41875.K8FCY6"/>
<dbReference type="EMBL" id="FO082264">
    <property type="protein sequence ID" value="CCO19948.1"/>
    <property type="molecule type" value="Genomic_DNA"/>
</dbReference>
<accession>K8FCY6</accession>
<dbReference type="Gene3D" id="1.10.287.1130">
    <property type="entry name" value="CytochromE C oxidase copper chaperone"/>
    <property type="match status" value="1"/>
</dbReference>
<keyword evidence="4 8" id="KW-0186">Copper</keyword>
<reference evidence="9 10" key="1">
    <citation type="submission" date="2011-10" db="EMBL/GenBank/DDBJ databases">
        <authorList>
            <person name="Genoscope - CEA"/>
        </authorList>
    </citation>
    <scope>NUCLEOTIDE SEQUENCE [LARGE SCALE GENOMIC DNA]</scope>
    <source>
        <strain evidence="9 10">RCC 1105</strain>
    </source>
</reference>